<feature type="transmembrane region" description="Helical" evidence="2">
    <location>
        <begin position="75"/>
        <end position="98"/>
    </location>
</feature>
<evidence type="ECO:0000313" key="4">
    <source>
        <dbReference type="EMBL" id="KDN86441.1"/>
    </source>
</evidence>
<feature type="compositionally biased region" description="Low complexity" evidence="1">
    <location>
        <begin position="116"/>
        <end position="132"/>
    </location>
</feature>
<keyword evidence="5" id="KW-1185">Reference proteome</keyword>
<dbReference type="PATRIC" id="fig|1348663.4.peg.2183"/>
<dbReference type="AlphaFoldDB" id="A0A066Z7Y5"/>
<dbReference type="Pfam" id="PF10708">
    <property type="entry name" value="DUF2510"/>
    <property type="match status" value="1"/>
</dbReference>
<name>A0A066Z7Y5_9ACTN</name>
<feature type="region of interest" description="Disordered" evidence="1">
    <location>
        <begin position="1"/>
        <end position="72"/>
    </location>
</feature>
<feature type="domain" description="DUF2510" evidence="3">
    <location>
        <begin position="7"/>
        <end position="34"/>
    </location>
</feature>
<organism evidence="4 5">
    <name type="scientific">Kitasatospora cheerisanensis KCTC 2395</name>
    <dbReference type="NCBI Taxonomy" id="1348663"/>
    <lineage>
        <taxon>Bacteria</taxon>
        <taxon>Bacillati</taxon>
        <taxon>Actinomycetota</taxon>
        <taxon>Actinomycetes</taxon>
        <taxon>Kitasatosporales</taxon>
        <taxon>Streptomycetaceae</taxon>
        <taxon>Kitasatospora</taxon>
    </lineage>
</organism>
<sequence>MSNPTPPGWYPVPGTGQERWWDGSAWTDSHRPANRLNDAVTQSWSTGPATTAESWSAGPSTAPPSPPNGGGGRGLVLGATGAVVAVVIGAVAVAVWALQPEAAKKPDPSPSLTIATSSPGPSRSSSPTPDGSIDPSLTIADRTHGWGVPLPEGWTAEPATDQASVLEISGQYACSQSSSLCVRGQFAVAADPVDAPDARTAAEHEIAAYAPSVFGDLKDHDEQSSGTLDVAGASGWAIRWYVHPQAEGPAGYVVVAAVPASGGGYVILHGGVDDDPKAPQPAVLDRIMHGIRQAS</sequence>
<feature type="compositionally biased region" description="Pro residues" evidence="1">
    <location>
        <begin position="1"/>
        <end position="10"/>
    </location>
</feature>
<feature type="compositionally biased region" description="Polar residues" evidence="1">
    <location>
        <begin position="39"/>
        <end position="53"/>
    </location>
</feature>
<dbReference type="RefSeq" id="WP_035861878.1">
    <property type="nucleotide sequence ID" value="NZ_KK853997.1"/>
</dbReference>
<dbReference type="HOGENOM" id="CLU_1080864_0_0_11"/>
<evidence type="ECO:0000256" key="1">
    <source>
        <dbReference type="SAM" id="MobiDB-lite"/>
    </source>
</evidence>
<keyword evidence="2" id="KW-0812">Transmembrane</keyword>
<accession>A0A066Z7Y5</accession>
<dbReference type="OrthoDB" id="4463773at2"/>
<evidence type="ECO:0000256" key="2">
    <source>
        <dbReference type="SAM" id="Phobius"/>
    </source>
</evidence>
<keyword evidence="2" id="KW-0472">Membrane</keyword>
<evidence type="ECO:0000259" key="3">
    <source>
        <dbReference type="Pfam" id="PF10708"/>
    </source>
</evidence>
<dbReference type="InterPro" id="IPR018929">
    <property type="entry name" value="DUF2510"/>
</dbReference>
<keyword evidence="2" id="KW-1133">Transmembrane helix</keyword>
<comment type="caution">
    <text evidence="4">The sequence shown here is derived from an EMBL/GenBank/DDBJ whole genome shotgun (WGS) entry which is preliminary data.</text>
</comment>
<proteinExistence type="predicted"/>
<dbReference type="Proteomes" id="UP000027178">
    <property type="component" value="Unassembled WGS sequence"/>
</dbReference>
<dbReference type="EMBL" id="JNBY01000073">
    <property type="protein sequence ID" value="KDN86441.1"/>
    <property type="molecule type" value="Genomic_DNA"/>
</dbReference>
<protein>
    <recommendedName>
        <fullName evidence="3">DUF2510 domain-containing protein</fullName>
    </recommendedName>
</protein>
<dbReference type="eggNOG" id="ENOG50331V5">
    <property type="taxonomic scope" value="Bacteria"/>
</dbReference>
<feature type="region of interest" description="Disordered" evidence="1">
    <location>
        <begin position="102"/>
        <end position="155"/>
    </location>
</feature>
<evidence type="ECO:0000313" key="5">
    <source>
        <dbReference type="Proteomes" id="UP000027178"/>
    </source>
</evidence>
<reference evidence="4 5" key="1">
    <citation type="submission" date="2014-05" db="EMBL/GenBank/DDBJ databases">
        <title>Draft Genome Sequence of Kitasatospora cheerisanensis KCTC 2395.</title>
        <authorList>
            <person name="Nam D.H."/>
        </authorList>
    </citation>
    <scope>NUCLEOTIDE SEQUENCE [LARGE SCALE GENOMIC DNA]</scope>
    <source>
        <strain evidence="4 5">KCTC 2395</strain>
    </source>
</reference>
<gene>
    <name evidence="4" type="ORF">KCH_22580</name>
</gene>